<dbReference type="AlphaFoldDB" id="A0A9X2XNG4"/>
<dbReference type="Proteomes" id="UP001155483">
    <property type="component" value="Unassembled WGS sequence"/>
</dbReference>
<evidence type="ECO:0000313" key="2">
    <source>
        <dbReference type="Proteomes" id="UP001155483"/>
    </source>
</evidence>
<reference evidence="1" key="2">
    <citation type="submission" date="2023-04" db="EMBL/GenBank/DDBJ databases">
        <title>Paracnuella aquatica gen. nov., sp. nov., a member of the family Chitinophagaceae isolated from a hot spring.</title>
        <authorList>
            <person name="Wang C."/>
        </authorList>
    </citation>
    <scope>NUCLEOTIDE SEQUENCE</scope>
    <source>
        <strain evidence="1">LB-8</strain>
    </source>
</reference>
<accession>A0A9X2XNG4</accession>
<evidence type="ECO:0000313" key="1">
    <source>
        <dbReference type="EMBL" id="MCU7548144.1"/>
    </source>
</evidence>
<name>A0A9X2XNG4_9BACT</name>
<protein>
    <recommendedName>
        <fullName evidence="3">Restriction endonuclease</fullName>
    </recommendedName>
</protein>
<dbReference type="EMBL" id="JAOTIF010000001">
    <property type="protein sequence ID" value="MCU7548144.1"/>
    <property type="molecule type" value="Genomic_DNA"/>
</dbReference>
<evidence type="ECO:0008006" key="3">
    <source>
        <dbReference type="Google" id="ProtNLM"/>
    </source>
</evidence>
<proteinExistence type="predicted"/>
<organism evidence="1 2">
    <name type="scientific">Paraflavisolibacter caeni</name>
    <dbReference type="NCBI Taxonomy" id="2982496"/>
    <lineage>
        <taxon>Bacteria</taxon>
        <taxon>Pseudomonadati</taxon>
        <taxon>Bacteroidota</taxon>
        <taxon>Chitinophagia</taxon>
        <taxon>Chitinophagales</taxon>
        <taxon>Chitinophagaceae</taxon>
        <taxon>Paraflavisolibacter</taxon>
    </lineage>
</organism>
<reference evidence="1" key="1">
    <citation type="submission" date="2022-09" db="EMBL/GenBank/DDBJ databases">
        <authorList>
            <person name="Yuan C."/>
            <person name="Ke Z."/>
        </authorList>
    </citation>
    <scope>NUCLEOTIDE SEQUENCE</scope>
    <source>
        <strain evidence="1">LB-8</strain>
    </source>
</reference>
<gene>
    <name evidence="1" type="ORF">OCK74_03420</name>
</gene>
<dbReference type="RefSeq" id="WP_279295588.1">
    <property type="nucleotide sequence ID" value="NZ_JAOTIF010000001.1"/>
</dbReference>
<sequence>MATLNYFLQRGKPNKDQLNIIDIFNVKDLLSQRGFECTSEGEIEDTLLDKKANPKFARDSNYIPNWQVFEEFIEKFCQKKFRLFVRDMIFGNTSAISPSETSDYVFKASAENEKRYSNTVELLMAYLCVKELKALSASYGVKVKNAPDGGDFDCLANFQNSLFHFEVKSGSVKNIDETTLRCFLNRHTFLSPNASVLFLDYKSGNKNNLDDLILKFKNLKLDSIRRIRRINRIKDGSNKFYTLGGDLIIVDLHNNENILSNLRSAVQYFHRYNSFSNTMTYHKINPENMGYESTKLFYEK</sequence>
<comment type="caution">
    <text evidence="1">The sequence shown here is derived from an EMBL/GenBank/DDBJ whole genome shotgun (WGS) entry which is preliminary data.</text>
</comment>
<keyword evidence="2" id="KW-1185">Reference proteome</keyword>